<accession>A0A9N9KHD1</accession>
<evidence type="ECO:0000313" key="1">
    <source>
        <dbReference type="EMBL" id="CAG8833752.1"/>
    </source>
</evidence>
<gene>
    <name evidence="1" type="ORF">CPELLU_LOCUS21022</name>
</gene>
<reference evidence="1" key="1">
    <citation type="submission" date="2021-06" db="EMBL/GenBank/DDBJ databases">
        <authorList>
            <person name="Kallberg Y."/>
            <person name="Tangrot J."/>
            <person name="Rosling A."/>
        </authorList>
    </citation>
    <scope>NUCLEOTIDE SEQUENCE</scope>
    <source>
        <strain evidence="1">FL966</strain>
    </source>
</reference>
<organism evidence="1 2">
    <name type="scientific">Cetraspora pellucida</name>
    <dbReference type="NCBI Taxonomy" id="1433469"/>
    <lineage>
        <taxon>Eukaryota</taxon>
        <taxon>Fungi</taxon>
        <taxon>Fungi incertae sedis</taxon>
        <taxon>Mucoromycota</taxon>
        <taxon>Glomeromycotina</taxon>
        <taxon>Glomeromycetes</taxon>
        <taxon>Diversisporales</taxon>
        <taxon>Gigasporaceae</taxon>
        <taxon>Cetraspora</taxon>
    </lineage>
</organism>
<feature type="non-terminal residue" evidence="1">
    <location>
        <position position="1"/>
    </location>
</feature>
<dbReference type="EMBL" id="CAJVQA010071698">
    <property type="protein sequence ID" value="CAG8833752.1"/>
    <property type="molecule type" value="Genomic_DNA"/>
</dbReference>
<dbReference type="AlphaFoldDB" id="A0A9N9KHD1"/>
<name>A0A9N9KHD1_9GLOM</name>
<protein>
    <submittedName>
        <fullName evidence="1">14040_t:CDS:1</fullName>
    </submittedName>
</protein>
<sequence length="45" mass="5234">ELPCIFLDLIRNYKDQGLNNCRMPSNLEHWRNADGSLAARKLEAF</sequence>
<keyword evidence="2" id="KW-1185">Reference proteome</keyword>
<dbReference type="Proteomes" id="UP000789759">
    <property type="component" value="Unassembled WGS sequence"/>
</dbReference>
<comment type="caution">
    <text evidence="1">The sequence shown here is derived from an EMBL/GenBank/DDBJ whole genome shotgun (WGS) entry which is preliminary data.</text>
</comment>
<proteinExistence type="predicted"/>
<evidence type="ECO:0000313" key="2">
    <source>
        <dbReference type="Proteomes" id="UP000789759"/>
    </source>
</evidence>
<dbReference type="OrthoDB" id="2447818at2759"/>